<dbReference type="EMBL" id="JAINUF010000014">
    <property type="protein sequence ID" value="KAJ8342383.1"/>
    <property type="molecule type" value="Genomic_DNA"/>
</dbReference>
<comment type="caution">
    <text evidence="2">The sequence shown here is derived from an EMBL/GenBank/DDBJ whole genome shotgun (WGS) entry which is preliminary data.</text>
</comment>
<feature type="region of interest" description="Disordered" evidence="1">
    <location>
        <begin position="130"/>
        <end position="167"/>
    </location>
</feature>
<proteinExistence type="predicted"/>
<dbReference type="Proteomes" id="UP001152622">
    <property type="component" value="Chromosome 14"/>
</dbReference>
<accession>A0A9Q1EP25</accession>
<feature type="region of interest" description="Disordered" evidence="1">
    <location>
        <begin position="1"/>
        <end position="25"/>
    </location>
</feature>
<evidence type="ECO:0000313" key="2">
    <source>
        <dbReference type="EMBL" id="KAJ8342383.1"/>
    </source>
</evidence>
<feature type="compositionally biased region" description="Polar residues" evidence="1">
    <location>
        <begin position="59"/>
        <end position="78"/>
    </location>
</feature>
<evidence type="ECO:0000256" key="1">
    <source>
        <dbReference type="SAM" id="MobiDB-lite"/>
    </source>
</evidence>
<dbReference type="AlphaFoldDB" id="A0A9Q1EP25"/>
<name>A0A9Q1EP25_SYNKA</name>
<keyword evidence="3" id="KW-1185">Reference proteome</keyword>
<feature type="compositionally biased region" description="Low complexity" evidence="1">
    <location>
        <begin position="15"/>
        <end position="25"/>
    </location>
</feature>
<sequence>MDDSTESPTPPPTPANTAPSRPPACQLSSRARLRLGALFIMACLSQGKRREDPRRDAIQTGQTGPFLSSRSAPQTASPSPRLLPGLLAATQGISELRWSPEDDVQGPQCGHALTPANRCPAALWVSLGRQKARGAPPDKTATRWQHAQAKKPAAEEGAGRLGFPLPR</sequence>
<reference evidence="2" key="1">
    <citation type="journal article" date="2023" name="Science">
        <title>Genome structures resolve the early diversification of teleost fishes.</title>
        <authorList>
            <person name="Parey E."/>
            <person name="Louis A."/>
            <person name="Montfort J."/>
            <person name="Bouchez O."/>
            <person name="Roques C."/>
            <person name="Iampietro C."/>
            <person name="Lluch J."/>
            <person name="Castinel A."/>
            <person name="Donnadieu C."/>
            <person name="Desvignes T."/>
            <person name="Floi Bucao C."/>
            <person name="Jouanno E."/>
            <person name="Wen M."/>
            <person name="Mejri S."/>
            <person name="Dirks R."/>
            <person name="Jansen H."/>
            <person name="Henkel C."/>
            <person name="Chen W.J."/>
            <person name="Zahm M."/>
            <person name="Cabau C."/>
            <person name="Klopp C."/>
            <person name="Thompson A.W."/>
            <person name="Robinson-Rechavi M."/>
            <person name="Braasch I."/>
            <person name="Lecointre G."/>
            <person name="Bobe J."/>
            <person name="Postlethwait J.H."/>
            <person name="Berthelot C."/>
            <person name="Roest Crollius H."/>
            <person name="Guiguen Y."/>
        </authorList>
    </citation>
    <scope>NUCLEOTIDE SEQUENCE</scope>
    <source>
        <strain evidence="2">WJC10195</strain>
    </source>
</reference>
<feature type="region of interest" description="Disordered" evidence="1">
    <location>
        <begin position="45"/>
        <end position="83"/>
    </location>
</feature>
<protein>
    <submittedName>
        <fullName evidence="2">Uncharacterized protein</fullName>
    </submittedName>
</protein>
<evidence type="ECO:0000313" key="3">
    <source>
        <dbReference type="Proteomes" id="UP001152622"/>
    </source>
</evidence>
<gene>
    <name evidence="2" type="ORF">SKAU_G00323110</name>
</gene>
<feature type="compositionally biased region" description="Basic and acidic residues" evidence="1">
    <location>
        <begin position="48"/>
        <end position="57"/>
    </location>
</feature>
<organism evidence="2 3">
    <name type="scientific">Synaphobranchus kaupii</name>
    <name type="common">Kaup's arrowtooth eel</name>
    <dbReference type="NCBI Taxonomy" id="118154"/>
    <lineage>
        <taxon>Eukaryota</taxon>
        <taxon>Metazoa</taxon>
        <taxon>Chordata</taxon>
        <taxon>Craniata</taxon>
        <taxon>Vertebrata</taxon>
        <taxon>Euteleostomi</taxon>
        <taxon>Actinopterygii</taxon>
        <taxon>Neopterygii</taxon>
        <taxon>Teleostei</taxon>
        <taxon>Anguilliformes</taxon>
        <taxon>Synaphobranchidae</taxon>
        <taxon>Synaphobranchus</taxon>
    </lineage>
</organism>